<organism evidence="2">
    <name type="scientific">Caenorhabditis remanei</name>
    <name type="common">Caenorhabditis vulgaris</name>
    <dbReference type="NCBI Taxonomy" id="31234"/>
    <lineage>
        <taxon>Eukaryota</taxon>
        <taxon>Metazoa</taxon>
        <taxon>Ecdysozoa</taxon>
        <taxon>Nematoda</taxon>
        <taxon>Chromadorea</taxon>
        <taxon>Rhabditida</taxon>
        <taxon>Rhabditina</taxon>
        <taxon>Rhabditomorpha</taxon>
        <taxon>Rhabditoidea</taxon>
        <taxon>Rhabditidae</taxon>
        <taxon>Peloderinae</taxon>
        <taxon>Caenorhabditis</taxon>
    </lineage>
</organism>
<dbReference type="eggNOG" id="ENOG502SUJJ">
    <property type="taxonomic scope" value="Eukaryota"/>
</dbReference>
<protein>
    <submittedName>
        <fullName evidence="1">Uncharacterized protein</fullName>
    </submittedName>
</protein>
<sequence>MLKLIFILLFLNESVPSYARCPDHSFLGCMLRLKAQRVPIEKNILSLIFNIGTEARLLHTCKLVVFRVARILLMLDFRVYSSTLPCFQEKIRECGDDKQKRILSEVSKTIMYLCSPFSMKRQKLVIEHQKCISGVLSLPASTGCQLDDNEYGQQVISCKQECNSRGSDFICMMRTWISEQNTCTLKDIDQKCGAEAAGVFQELQATVFEPSYPVVCTIVNGSTTATTEPTVEKPKLSNLKERKIKTQYRKPMQKSKTEIQEYPMVLTSPATPSTAENIYIALPEPVNVYMRPQRPTFAANLTNNVPSSLYPNQEEMQEKSNIWKKGGYGQKVQYNKEHWKQKTTSGEFVFTTQHPLFTTTEYGATPRRHKVIDILKSLIPPNLPSQLTALLENSYDRDLFPDIQSYNTPAVAMSPVSEVYPTSQAVYQPEMVTTAPKTTMIPPQPVKITYRPAQTTATTQPIVLYPAQPATTAKWKPWYLGGA</sequence>
<dbReference type="OrthoDB" id="5852087at2759"/>
<evidence type="ECO:0000313" key="2">
    <source>
        <dbReference type="Proteomes" id="UP000008281"/>
    </source>
</evidence>
<dbReference type="Proteomes" id="UP000008281">
    <property type="component" value="Unassembled WGS sequence"/>
</dbReference>
<dbReference type="FunCoup" id="E3LEE9">
    <property type="interactions" value="398"/>
</dbReference>
<gene>
    <name evidence="1" type="ORF">CRE_00307</name>
</gene>
<dbReference type="HOGENOM" id="CLU_659277_0_0_1"/>
<evidence type="ECO:0000313" key="1">
    <source>
        <dbReference type="EMBL" id="EFO82803.1"/>
    </source>
</evidence>
<proteinExistence type="predicted"/>
<keyword evidence="2" id="KW-1185">Reference proteome</keyword>
<name>E3LEE9_CAERE</name>
<dbReference type="EMBL" id="DS268407">
    <property type="protein sequence ID" value="EFO82803.1"/>
    <property type="molecule type" value="Genomic_DNA"/>
</dbReference>
<dbReference type="OMA" id="ICMMRTW"/>
<dbReference type="AlphaFoldDB" id="E3LEE9"/>
<dbReference type="STRING" id="31234.E3LEE9"/>
<reference evidence="1" key="1">
    <citation type="submission" date="2007-07" db="EMBL/GenBank/DDBJ databases">
        <title>PCAP assembly of the Caenorhabditis remanei genome.</title>
        <authorList>
            <consortium name="The Caenorhabditis remanei Sequencing Consortium"/>
            <person name="Wilson R.K."/>
        </authorList>
    </citation>
    <scope>NUCLEOTIDE SEQUENCE [LARGE SCALE GENOMIC DNA]</scope>
    <source>
        <strain evidence="1">PB4641</strain>
    </source>
</reference>
<accession>E3LEE9</accession>